<dbReference type="AlphaFoldDB" id="A0A0V9UJP0"/>
<evidence type="ECO:0000259" key="5">
    <source>
        <dbReference type="Pfam" id="PF01593"/>
    </source>
</evidence>
<dbReference type="Gene3D" id="3.50.50.60">
    <property type="entry name" value="FAD/NAD(P)-binding domain"/>
    <property type="match status" value="2"/>
</dbReference>
<evidence type="ECO:0000256" key="2">
    <source>
        <dbReference type="ARBA" id="ARBA00022746"/>
    </source>
</evidence>
<name>A0A0V9UJP0_9NOCA</name>
<protein>
    <submittedName>
        <fullName evidence="6">Phytoene dehydrogenase</fullName>
    </submittedName>
</protein>
<reference evidence="6 7" key="2">
    <citation type="journal article" date="2016" name="Genome Announc.">
        <title>Draft Genome Sequence of a Versatile Hydrocarbon-Degrading Bacterium, Rhodococcus pyridinivorans Strain KG-16, Collected from Oil Fields in India.</title>
        <authorList>
            <person name="Aggarwal R.K."/>
            <person name="Dawar C."/>
            <person name="Phanindranath R."/>
            <person name="Mutnuri L."/>
            <person name="Dayal A.M."/>
        </authorList>
    </citation>
    <scope>NUCLEOTIDE SEQUENCE [LARGE SCALE GENOMIC DNA]</scope>
    <source>
        <strain evidence="6 7">KG-16</strain>
    </source>
</reference>
<dbReference type="PANTHER" id="PTHR43734">
    <property type="entry name" value="PHYTOENE DESATURASE"/>
    <property type="match status" value="1"/>
</dbReference>
<comment type="pathway">
    <text evidence="1 4">Carotenoid biosynthesis.</text>
</comment>
<reference evidence="7" key="1">
    <citation type="submission" date="2015-01" db="EMBL/GenBank/DDBJ databases">
        <title>Draft genome sequence of Rhodococcus pyridinivorans strain KG-16, a hydrocarbon-degrading bacterium.</title>
        <authorList>
            <person name="Aggarwal R.K."/>
            <person name="Dawar C."/>
        </authorList>
    </citation>
    <scope>NUCLEOTIDE SEQUENCE [LARGE SCALE GENOMIC DNA]</scope>
    <source>
        <strain evidence="7">KG-16</strain>
    </source>
</reference>
<dbReference type="PRINTS" id="PR00419">
    <property type="entry name" value="ADXRDTASE"/>
</dbReference>
<dbReference type="NCBIfam" id="TIGR02734">
    <property type="entry name" value="crtI_fam"/>
    <property type="match status" value="1"/>
</dbReference>
<sequence length="539" mass="56924">MRAVGGPVESVVVVGAGLAGLSAALHLTGAGKRVTVLEREDTVGGRVGTYPVFEDGRHLYDIDNGASVLTMPNLIADALAAVGESFDSTTPSLALTPLAPGYHARFADGTALNVYSDPDEMTAEIARVCGPEEAGGYRRLRRWLASIFDAEFDRYIDSNFDSPLDLVSTPAALRDTANLVRLGGFGRLGSRVGSFIRDDRLRRIFTFQALYAGTAPSTALAVYGAIAHMDTSLGVYFPKGGMSTIAAAMVDALVRNGGTVHTGVEVSELRVDGGRAKSVRSVDGREFAADAVVLTVDLPVVDDLLLRAGVPQRRRARSATVASPSAVVFHGTVPTDVTQAWPDSHHTIDFGEEWAETFARITAPRGRGRLMADPSLLITRPAVTDPSLQVVRGGVECEPVSVLAPCPNLAAAPLDWGRLGRPYMREIQQVLEQRGYRGLASSMRIDHLDTPQTWADKGMLDGSPFSAAHLFRQTGPFRRPNLVHGVDNLVLAGSGTTPGVGVPTVLISGRLAAERISGGASAGPTTMSIPMEAGAVAHG</sequence>
<proteinExistence type="inferred from homology"/>
<accession>A0A0V9UJP0</accession>
<evidence type="ECO:0000313" key="7">
    <source>
        <dbReference type="Proteomes" id="UP000053060"/>
    </source>
</evidence>
<dbReference type="InterPro" id="IPR036188">
    <property type="entry name" value="FAD/NAD-bd_sf"/>
</dbReference>
<dbReference type="PANTHER" id="PTHR43734:SF1">
    <property type="entry name" value="PHYTOENE DESATURASE"/>
    <property type="match status" value="1"/>
</dbReference>
<dbReference type="InterPro" id="IPR014105">
    <property type="entry name" value="Carotenoid/retinoid_OxRdtase"/>
</dbReference>
<dbReference type="PATRIC" id="fig|1441730.3.peg.2831"/>
<comment type="caution">
    <text evidence="6">The sequence shown here is derived from an EMBL/GenBank/DDBJ whole genome shotgun (WGS) entry which is preliminary data.</text>
</comment>
<dbReference type="Proteomes" id="UP000053060">
    <property type="component" value="Unassembled WGS sequence"/>
</dbReference>
<keyword evidence="3 4" id="KW-0560">Oxidoreductase</keyword>
<gene>
    <name evidence="6" type="ORF">Z045_13625</name>
</gene>
<dbReference type="GO" id="GO:0016117">
    <property type="term" value="P:carotenoid biosynthetic process"/>
    <property type="evidence" value="ECO:0007669"/>
    <property type="project" value="UniProtKB-KW"/>
</dbReference>
<evidence type="ECO:0000256" key="3">
    <source>
        <dbReference type="ARBA" id="ARBA00023002"/>
    </source>
</evidence>
<dbReference type="Pfam" id="PF01593">
    <property type="entry name" value="Amino_oxidase"/>
    <property type="match status" value="1"/>
</dbReference>
<dbReference type="SUPFAM" id="SSF51905">
    <property type="entry name" value="FAD/NAD(P)-binding domain"/>
    <property type="match status" value="1"/>
</dbReference>
<evidence type="ECO:0000256" key="1">
    <source>
        <dbReference type="ARBA" id="ARBA00004829"/>
    </source>
</evidence>
<evidence type="ECO:0000256" key="4">
    <source>
        <dbReference type="RuleBase" id="RU362075"/>
    </source>
</evidence>
<comment type="similarity">
    <text evidence="4">Belongs to the carotenoid/retinoid oxidoreductase family.</text>
</comment>
<organism evidence="6 7">
    <name type="scientific">Rhodococcus pyridinivorans KG-16</name>
    <dbReference type="NCBI Taxonomy" id="1441730"/>
    <lineage>
        <taxon>Bacteria</taxon>
        <taxon>Bacillati</taxon>
        <taxon>Actinomycetota</taxon>
        <taxon>Actinomycetes</taxon>
        <taxon>Mycobacteriales</taxon>
        <taxon>Nocardiaceae</taxon>
        <taxon>Rhodococcus</taxon>
    </lineage>
</organism>
<dbReference type="EMBL" id="AZXY01000006">
    <property type="protein sequence ID" value="KSZ58219.1"/>
    <property type="molecule type" value="Genomic_DNA"/>
</dbReference>
<keyword evidence="2 4" id="KW-0125">Carotenoid biosynthesis</keyword>
<evidence type="ECO:0000313" key="6">
    <source>
        <dbReference type="EMBL" id="KSZ58219.1"/>
    </source>
</evidence>
<dbReference type="RefSeq" id="WP_060652341.1">
    <property type="nucleotide sequence ID" value="NZ_AZXY01000006.1"/>
</dbReference>
<dbReference type="InterPro" id="IPR002937">
    <property type="entry name" value="Amino_oxidase"/>
</dbReference>
<dbReference type="GO" id="GO:0016491">
    <property type="term" value="F:oxidoreductase activity"/>
    <property type="evidence" value="ECO:0007669"/>
    <property type="project" value="UniProtKB-KW"/>
</dbReference>
<feature type="domain" description="Amine oxidase" evidence="5">
    <location>
        <begin position="18"/>
        <end position="516"/>
    </location>
</feature>